<proteinExistence type="predicted"/>
<evidence type="ECO:0000313" key="3">
    <source>
        <dbReference type="Proteomes" id="UP000269883"/>
    </source>
</evidence>
<dbReference type="AlphaFoldDB" id="A0A2Z6B2J7"/>
<gene>
    <name evidence="2" type="ORF">DFE_2924</name>
</gene>
<keyword evidence="3" id="KW-1185">Reference proteome</keyword>
<dbReference type="RefSeq" id="WP_126380679.1">
    <property type="nucleotide sequence ID" value="NZ_AP017378.1"/>
</dbReference>
<reference evidence="2 3" key="1">
    <citation type="journal article" date="2018" name="Sci. Adv.">
        <title>Multi-heme cytochromes provide a pathway for survival in energy-limited environments.</title>
        <authorList>
            <person name="Deng X."/>
            <person name="Dohmae N."/>
            <person name="Nealson K.H."/>
            <person name="Hashimoto K."/>
            <person name="Okamoto A."/>
        </authorList>
    </citation>
    <scope>NUCLEOTIDE SEQUENCE [LARGE SCALE GENOMIC DNA]</scope>
    <source>
        <strain evidence="2 3">IS5</strain>
    </source>
</reference>
<sequence>MSTTADSDRRRHPRIILKAFGFKTKCQFTVESAKTDVTLIDLSPGGARLKTIVAAPREKAHS</sequence>
<protein>
    <submittedName>
        <fullName evidence="2">Type IV pilus assembly PilZ</fullName>
    </submittedName>
</protein>
<accession>A0A2Z6B2J7</accession>
<dbReference type="EMBL" id="AP017378">
    <property type="protein sequence ID" value="BBD09650.1"/>
    <property type="molecule type" value="Genomic_DNA"/>
</dbReference>
<feature type="domain" description="PilZ" evidence="1">
    <location>
        <begin position="8"/>
        <end position="51"/>
    </location>
</feature>
<dbReference type="InterPro" id="IPR009875">
    <property type="entry name" value="PilZ_domain"/>
</dbReference>
<name>A0A2Z6B2J7_9BACT</name>
<dbReference type="GO" id="GO:0035438">
    <property type="term" value="F:cyclic-di-GMP binding"/>
    <property type="evidence" value="ECO:0007669"/>
    <property type="project" value="InterPro"/>
</dbReference>
<dbReference type="Proteomes" id="UP000269883">
    <property type="component" value="Chromosome"/>
</dbReference>
<evidence type="ECO:0000259" key="1">
    <source>
        <dbReference type="Pfam" id="PF07238"/>
    </source>
</evidence>
<dbReference type="Gene3D" id="2.40.10.220">
    <property type="entry name" value="predicted glycosyltransferase like domains"/>
    <property type="match status" value="1"/>
</dbReference>
<dbReference type="SUPFAM" id="SSF141371">
    <property type="entry name" value="PilZ domain-like"/>
    <property type="match status" value="1"/>
</dbReference>
<evidence type="ECO:0000313" key="2">
    <source>
        <dbReference type="EMBL" id="BBD09650.1"/>
    </source>
</evidence>
<dbReference type="Pfam" id="PF07238">
    <property type="entry name" value="PilZ"/>
    <property type="match status" value="1"/>
</dbReference>
<dbReference type="OrthoDB" id="5453748at2"/>
<dbReference type="KEGG" id="dfl:DFE_2924"/>
<organism evidence="2 3">
    <name type="scientific">Desulfovibrio ferrophilus</name>
    <dbReference type="NCBI Taxonomy" id="241368"/>
    <lineage>
        <taxon>Bacteria</taxon>
        <taxon>Pseudomonadati</taxon>
        <taxon>Thermodesulfobacteriota</taxon>
        <taxon>Desulfovibrionia</taxon>
        <taxon>Desulfovibrionales</taxon>
        <taxon>Desulfovibrionaceae</taxon>
        <taxon>Desulfovibrio</taxon>
    </lineage>
</organism>